<gene>
    <name evidence="1" type="ORF">rCG_44344</name>
</gene>
<evidence type="ECO:0000313" key="2">
    <source>
        <dbReference type="Proteomes" id="UP000234681"/>
    </source>
</evidence>
<dbReference type="EMBL" id="CH474037">
    <property type="protein sequence ID" value="EDL87556.1"/>
    <property type="molecule type" value="Genomic_DNA"/>
</dbReference>
<proteinExistence type="predicted"/>
<name>A6KD70_RAT</name>
<dbReference type="Proteomes" id="UP000234681">
    <property type="component" value="Chromosome 19"/>
</dbReference>
<accession>A6KD70</accession>
<protein>
    <submittedName>
        <fullName evidence="1">RCG44344</fullName>
    </submittedName>
</protein>
<reference evidence="1 2" key="1">
    <citation type="submission" date="2005-09" db="EMBL/GenBank/DDBJ databases">
        <authorList>
            <person name="Mural R.J."/>
            <person name="Li P.W."/>
            <person name="Adams M.D."/>
            <person name="Amanatides P.G."/>
            <person name="Baden-Tillson H."/>
            <person name="Barnstead M."/>
            <person name="Chin S.H."/>
            <person name="Dew I."/>
            <person name="Evans C.A."/>
            <person name="Ferriera S."/>
            <person name="Flanigan M."/>
            <person name="Fosler C."/>
            <person name="Glodek A."/>
            <person name="Gu Z."/>
            <person name="Holt R.A."/>
            <person name="Jennings D."/>
            <person name="Kraft C.L."/>
            <person name="Lu F."/>
            <person name="Nguyen T."/>
            <person name="Nusskern D.R."/>
            <person name="Pfannkoch C.M."/>
            <person name="Sitter C."/>
            <person name="Sutton G.G."/>
            <person name="Venter J.C."/>
            <person name="Wang Z."/>
            <person name="Woodage T."/>
            <person name="Zheng X.H."/>
            <person name="Zhong F."/>
        </authorList>
    </citation>
    <scope>NUCLEOTIDE SEQUENCE [LARGE SCALE GENOMIC DNA]</scope>
    <source>
        <strain>BN</strain>
        <strain evidence="2">Sprague-Dawley</strain>
    </source>
</reference>
<organism evidence="1 2">
    <name type="scientific">Rattus norvegicus</name>
    <name type="common">Rat</name>
    <dbReference type="NCBI Taxonomy" id="10116"/>
    <lineage>
        <taxon>Eukaryota</taxon>
        <taxon>Metazoa</taxon>
        <taxon>Chordata</taxon>
        <taxon>Craniata</taxon>
        <taxon>Vertebrata</taxon>
        <taxon>Euteleostomi</taxon>
        <taxon>Mammalia</taxon>
        <taxon>Eutheria</taxon>
        <taxon>Euarchontoglires</taxon>
        <taxon>Glires</taxon>
        <taxon>Rodentia</taxon>
        <taxon>Myomorpha</taxon>
        <taxon>Muroidea</taxon>
        <taxon>Muridae</taxon>
        <taxon>Murinae</taxon>
        <taxon>Rattus</taxon>
    </lineage>
</organism>
<evidence type="ECO:0000313" key="1">
    <source>
        <dbReference type="EMBL" id="EDL87556.1"/>
    </source>
</evidence>
<sequence>MNRCPQTDRAL</sequence>